<dbReference type="Pfam" id="PF01740">
    <property type="entry name" value="STAS"/>
    <property type="match status" value="1"/>
</dbReference>
<dbReference type="NCBIfam" id="TIGR00377">
    <property type="entry name" value="ant_ant_sig"/>
    <property type="match status" value="1"/>
</dbReference>
<dbReference type="InterPro" id="IPR003658">
    <property type="entry name" value="Anti-sigma_ant"/>
</dbReference>
<feature type="domain" description="STAS" evidence="4">
    <location>
        <begin position="11"/>
        <end position="104"/>
    </location>
</feature>
<proteinExistence type="inferred from homology"/>
<evidence type="ECO:0000256" key="2">
    <source>
        <dbReference type="RuleBase" id="RU003749"/>
    </source>
</evidence>
<dbReference type="PROSITE" id="PS50801">
    <property type="entry name" value="STAS"/>
    <property type="match status" value="1"/>
</dbReference>
<sequence length="138" mass="14679">MQFGAVPPPELTVSPDRRDDVVVLRVRGDLDHRWAPVLRSALGQAYEQPEVPAIVLDLSDVDFCDSVGLSELIAALRRCEADGRRFTLAGVHGTVLRLLTITGLLAMFGVQAPTAGAPPQAPGPPEAPEAPDRLSPVP</sequence>
<dbReference type="AlphaFoldDB" id="A0A919UWA1"/>
<protein>
    <recommendedName>
        <fullName evidence="2">Anti-sigma factor antagonist</fullName>
    </recommendedName>
</protein>
<organism evidence="5 6">
    <name type="scientific">Sphaerisporangium rufum</name>
    <dbReference type="NCBI Taxonomy" id="1381558"/>
    <lineage>
        <taxon>Bacteria</taxon>
        <taxon>Bacillati</taxon>
        <taxon>Actinomycetota</taxon>
        <taxon>Actinomycetes</taxon>
        <taxon>Streptosporangiales</taxon>
        <taxon>Streptosporangiaceae</taxon>
        <taxon>Sphaerisporangium</taxon>
    </lineage>
</organism>
<dbReference type="PANTHER" id="PTHR33495">
    <property type="entry name" value="ANTI-SIGMA FACTOR ANTAGONIST TM_1081-RELATED-RELATED"/>
    <property type="match status" value="1"/>
</dbReference>
<dbReference type="SUPFAM" id="SSF52091">
    <property type="entry name" value="SpoIIaa-like"/>
    <property type="match status" value="1"/>
</dbReference>
<comment type="caution">
    <text evidence="5">The sequence shown here is derived from an EMBL/GenBank/DDBJ whole genome shotgun (WGS) entry which is preliminary data.</text>
</comment>
<dbReference type="EMBL" id="BOOU01000012">
    <property type="protein sequence ID" value="GII75821.1"/>
    <property type="molecule type" value="Genomic_DNA"/>
</dbReference>
<evidence type="ECO:0000313" key="6">
    <source>
        <dbReference type="Proteomes" id="UP000655287"/>
    </source>
</evidence>
<evidence type="ECO:0000256" key="1">
    <source>
        <dbReference type="ARBA" id="ARBA00009013"/>
    </source>
</evidence>
<evidence type="ECO:0000259" key="4">
    <source>
        <dbReference type="PROSITE" id="PS50801"/>
    </source>
</evidence>
<feature type="compositionally biased region" description="Pro residues" evidence="3">
    <location>
        <begin position="119"/>
        <end position="128"/>
    </location>
</feature>
<accession>A0A919UWA1</accession>
<feature type="region of interest" description="Disordered" evidence="3">
    <location>
        <begin position="114"/>
        <end position="138"/>
    </location>
</feature>
<dbReference type="InterPro" id="IPR036513">
    <property type="entry name" value="STAS_dom_sf"/>
</dbReference>
<comment type="similarity">
    <text evidence="1 2">Belongs to the anti-sigma-factor antagonist family.</text>
</comment>
<dbReference type="Gene3D" id="3.30.750.24">
    <property type="entry name" value="STAS domain"/>
    <property type="match status" value="1"/>
</dbReference>
<name>A0A919UWA1_9ACTN</name>
<dbReference type="CDD" id="cd07043">
    <property type="entry name" value="STAS_anti-anti-sigma_factors"/>
    <property type="match status" value="1"/>
</dbReference>
<gene>
    <name evidence="5" type="ORF">Sru01_08030</name>
</gene>
<evidence type="ECO:0000256" key="3">
    <source>
        <dbReference type="SAM" id="MobiDB-lite"/>
    </source>
</evidence>
<reference evidence="5" key="1">
    <citation type="submission" date="2021-01" db="EMBL/GenBank/DDBJ databases">
        <title>Whole genome shotgun sequence of Sphaerisporangium rufum NBRC 109079.</title>
        <authorList>
            <person name="Komaki H."/>
            <person name="Tamura T."/>
        </authorList>
    </citation>
    <scope>NUCLEOTIDE SEQUENCE</scope>
    <source>
        <strain evidence="5">NBRC 109079</strain>
    </source>
</reference>
<keyword evidence="6" id="KW-1185">Reference proteome</keyword>
<dbReference type="PANTHER" id="PTHR33495:SF2">
    <property type="entry name" value="ANTI-SIGMA FACTOR ANTAGONIST TM_1081-RELATED"/>
    <property type="match status" value="1"/>
</dbReference>
<evidence type="ECO:0000313" key="5">
    <source>
        <dbReference type="EMBL" id="GII75821.1"/>
    </source>
</evidence>
<dbReference type="RefSeq" id="WP_203982467.1">
    <property type="nucleotide sequence ID" value="NZ_BOOU01000012.1"/>
</dbReference>
<dbReference type="InterPro" id="IPR002645">
    <property type="entry name" value="STAS_dom"/>
</dbReference>
<dbReference type="GO" id="GO:0043856">
    <property type="term" value="F:anti-sigma factor antagonist activity"/>
    <property type="evidence" value="ECO:0007669"/>
    <property type="project" value="InterPro"/>
</dbReference>
<dbReference type="Proteomes" id="UP000655287">
    <property type="component" value="Unassembled WGS sequence"/>
</dbReference>